<proteinExistence type="predicted"/>
<evidence type="ECO:0000313" key="3">
    <source>
        <dbReference type="Proteomes" id="UP001500889"/>
    </source>
</evidence>
<organism evidence="2 3">
    <name type="scientific">Drosophila madeirensis</name>
    <name type="common">Fruit fly</name>
    <dbReference type="NCBI Taxonomy" id="30013"/>
    <lineage>
        <taxon>Eukaryota</taxon>
        <taxon>Metazoa</taxon>
        <taxon>Ecdysozoa</taxon>
        <taxon>Arthropoda</taxon>
        <taxon>Hexapoda</taxon>
        <taxon>Insecta</taxon>
        <taxon>Pterygota</taxon>
        <taxon>Neoptera</taxon>
        <taxon>Endopterygota</taxon>
        <taxon>Diptera</taxon>
        <taxon>Brachycera</taxon>
        <taxon>Muscomorpha</taxon>
        <taxon>Ephydroidea</taxon>
        <taxon>Drosophilidae</taxon>
        <taxon>Drosophila</taxon>
        <taxon>Sophophora</taxon>
    </lineage>
</organism>
<keyword evidence="3" id="KW-1185">Reference proteome</keyword>
<dbReference type="SUPFAM" id="SSF52047">
    <property type="entry name" value="RNI-like"/>
    <property type="match status" value="1"/>
</dbReference>
<dbReference type="Gene3D" id="3.80.10.10">
    <property type="entry name" value="Ribonuclease Inhibitor"/>
    <property type="match status" value="1"/>
</dbReference>
<evidence type="ECO:0000313" key="2">
    <source>
        <dbReference type="EMBL" id="BFF97565.1"/>
    </source>
</evidence>
<dbReference type="SUPFAM" id="SSF81383">
    <property type="entry name" value="F-box domain"/>
    <property type="match status" value="1"/>
</dbReference>
<dbReference type="InterPro" id="IPR036047">
    <property type="entry name" value="F-box-like_dom_sf"/>
</dbReference>
<protein>
    <recommendedName>
        <fullName evidence="1">F-box domain-containing protein</fullName>
    </recommendedName>
</protein>
<dbReference type="Pfam" id="PF00646">
    <property type="entry name" value="F-box"/>
    <property type="match status" value="1"/>
</dbReference>
<reference evidence="2 3" key="1">
    <citation type="submission" date="2024-02" db="EMBL/GenBank/DDBJ databases">
        <title>A chromosome-level genome assembly of Drosophila madeirensis, a fruit fly species endemic to Madeira island.</title>
        <authorList>
            <person name="Tomihara K."/>
            <person name="Llopart A."/>
            <person name="Yamamoto D."/>
        </authorList>
    </citation>
    <scope>NUCLEOTIDE SEQUENCE [LARGE SCALE GENOMIC DNA]</scope>
    <source>
        <strain evidence="2 3">RF1</strain>
    </source>
</reference>
<accession>A0AAU9FQE0</accession>
<dbReference type="AlphaFoldDB" id="A0AAU9FQE0"/>
<evidence type="ECO:0000259" key="1">
    <source>
        <dbReference type="PROSITE" id="PS50181"/>
    </source>
</evidence>
<name>A0AAU9FQE0_DROMD</name>
<dbReference type="InterPro" id="IPR001810">
    <property type="entry name" value="F-box_dom"/>
</dbReference>
<dbReference type="EMBL" id="AP029265">
    <property type="protein sequence ID" value="BFF97565.1"/>
    <property type="molecule type" value="Genomic_DNA"/>
</dbReference>
<sequence length="364" mass="42639">MISNLPIEILNKIYGLLNFKDKLQLAQVSEELGHAFAYHSSLIYTHLDCDVFTNDVLTVFLPICGAGVVHMVTTENTFEKPIVELIVKHCTNLKSAILEIPTDHLKEFKAFIGIKSLRKIEYLNEFRCNHIIEFINTDCKELKVFQIRNGQAQHIPRLINLEKLYLISPEKKYLLNIFEIASHLKKLRSLVVIYNSVSLCQKLDFLLPELEELELVHCRISLSVMPTCPKLKSLTFAYRETHNIVQIVSKYANTLERLYLHSINYQPENLFETISKCKKLQLIHTHFNIIKTVFSESLNFFVNILKENGFNEQRRFVWEIRQGNPEDFRIMMERYNKSEMWKLMKLNLLSLHGNAFMLIQNGYI</sequence>
<gene>
    <name evidence="2" type="ORF">DMAD_05951</name>
</gene>
<feature type="domain" description="F-box" evidence="1">
    <location>
        <begin position="1"/>
        <end position="47"/>
    </location>
</feature>
<dbReference type="Proteomes" id="UP001500889">
    <property type="component" value="Chromosome J"/>
</dbReference>
<dbReference type="InterPro" id="IPR032675">
    <property type="entry name" value="LRR_dom_sf"/>
</dbReference>
<dbReference type="PROSITE" id="PS50181">
    <property type="entry name" value="FBOX"/>
    <property type="match status" value="1"/>
</dbReference>